<evidence type="ECO:0008006" key="3">
    <source>
        <dbReference type="Google" id="ProtNLM"/>
    </source>
</evidence>
<name>A0A411E881_9FLAO</name>
<dbReference type="Pfam" id="PF12843">
    <property type="entry name" value="QSregVF_b"/>
    <property type="match status" value="1"/>
</dbReference>
<dbReference type="RefSeq" id="WP_129603005.1">
    <property type="nucleotide sequence ID" value="NZ_CP035544.1"/>
</dbReference>
<sequence>MELRPEKEKLVALAHYKMPFGKFKGRYLVQLPESYLLWFRQNGFPDGNLGFMMKQALEVKENGLEPLLIKIRKDFPMDSR</sequence>
<dbReference type="EMBL" id="CP035544">
    <property type="protein sequence ID" value="QBA63734.1"/>
    <property type="molecule type" value="Genomic_DNA"/>
</dbReference>
<gene>
    <name evidence="1" type="ORF">EQY75_03785</name>
</gene>
<proteinExistence type="predicted"/>
<protein>
    <recommendedName>
        <fullName evidence="3">DUF3820 family protein</fullName>
    </recommendedName>
</protein>
<dbReference type="InterPro" id="IPR024530">
    <property type="entry name" value="QSregVF_b"/>
</dbReference>
<keyword evidence="2" id="KW-1185">Reference proteome</keyword>
<dbReference type="KEGG" id="mur:EQY75_03785"/>
<reference evidence="1 2" key="1">
    <citation type="submission" date="2019-01" db="EMBL/GenBank/DDBJ databases">
        <title>Muriicola soli sp. nov., isolated from soil.</title>
        <authorList>
            <person name="Kang H.J."/>
            <person name="Kim S.B."/>
        </authorList>
    </citation>
    <scope>NUCLEOTIDE SEQUENCE [LARGE SCALE GENOMIC DNA]</scope>
    <source>
        <strain evidence="1 2">MMS17-SY002</strain>
    </source>
</reference>
<accession>A0A411E881</accession>
<dbReference type="AlphaFoldDB" id="A0A411E881"/>
<evidence type="ECO:0000313" key="2">
    <source>
        <dbReference type="Proteomes" id="UP000290889"/>
    </source>
</evidence>
<dbReference type="OrthoDB" id="9807855at2"/>
<evidence type="ECO:0000313" key="1">
    <source>
        <dbReference type="EMBL" id="QBA63734.1"/>
    </source>
</evidence>
<dbReference type="Proteomes" id="UP000290889">
    <property type="component" value="Chromosome"/>
</dbReference>
<organism evidence="1 2">
    <name type="scientific">Muriicola soli</name>
    <dbReference type="NCBI Taxonomy" id="2507538"/>
    <lineage>
        <taxon>Bacteria</taxon>
        <taxon>Pseudomonadati</taxon>
        <taxon>Bacteroidota</taxon>
        <taxon>Flavobacteriia</taxon>
        <taxon>Flavobacteriales</taxon>
        <taxon>Flavobacteriaceae</taxon>
        <taxon>Muriicola</taxon>
    </lineage>
</organism>